<dbReference type="Proteomes" id="UP000284702">
    <property type="component" value="Unassembled WGS sequence"/>
</dbReference>
<dbReference type="PANTHER" id="PTHR44329:SF214">
    <property type="entry name" value="PROTEIN KINASE DOMAIN-CONTAINING PROTEIN"/>
    <property type="match status" value="1"/>
</dbReference>
<evidence type="ECO:0000256" key="1">
    <source>
        <dbReference type="SAM" id="Phobius"/>
    </source>
</evidence>
<dbReference type="PRINTS" id="PR00109">
    <property type="entry name" value="TYRKINASE"/>
</dbReference>
<evidence type="ECO:0000313" key="3">
    <source>
        <dbReference type="EMBL" id="RQM29986.1"/>
    </source>
</evidence>
<dbReference type="SUPFAM" id="SSF56112">
    <property type="entry name" value="Protein kinase-like (PK-like)"/>
    <property type="match status" value="1"/>
</dbReference>
<proteinExistence type="predicted"/>
<feature type="domain" description="Protein kinase" evidence="2">
    <location>
        <begin position="291"/>
        <end position="556"/>
    </location>
</feature>
<keyword evidence="4" id="KW-1185">Reference proteome</keyword>
<dbReference type="EMBL" id="MZMZ02001026">
    <property type="protein sequence ID" value="RQM29986.1"/>
    <property type="molecule type" value="Genomic_DNA"/>
</dbReference>
<sequence length="564" mass="61160">MPSADGFTCVAVPGGPIGAFKLTAESRMLDCLSTIKDQTMDRHCHFFASIGECQRASASSFKVNDVDDDYSNPNKYWTKARAMLMNQPPATSAPTTSSPPPPLHQDKNLYAAAHVVNNTYECLSVGEGGCHYSQTNAECALWLQSENKCWVTGNCTATPTPPQPRVPPPDPSSNDVTVVLLAAIGLGLMLVVFLFWRRRQHLLHHATAASSSHFDWTGTTKAKHTNKQQLVPYQPEAGLLLLPTRARTATTFIQSDNDDGLANHNLQEDEVALAPLDMGNLALWQLDEADLVINKALHVGTRAVVSLATLKHQTVVVKSLNAANATDRRAMQVFVNGMQCLSTYDDDNGHTHVLESPYIVTMIGCCWSGGGGPLNVMLVLEYMAWGDLRSYLGSVGAISWQIKRNWAHAISQGLVYLHSMDVVHRAIDAANVLLDSHLHPKLTNVTATSSSSTYTDMATLAPEVLEDAAAVSEASDVYAIGMLLVELDAQQPFDMTGINMDDIDGTWHDRKVAAVAQSFSAKCPPDVQQLALRCVAAEPQDRPNVLEVASALDPYDLASGSRRS</sequence>
<dbReference type="Pfam" id="PF07714">
    <property type="entry name" value="PK_Tyr_Ser-Thr"/>
    <property type="match status" value="1"/>
</dbReference>
<dbReference type="VEuPathDB" id="FungiDB:H257_17252"/>
<dbReference type="InterPro" id="IPR051681">
    <property type="entry name" value="Ser/Thr_Kinases-Pseudokinases"/>
</dbReference>
<dbReference type="Gene3D" id="1.10.510.10">
    <property type="entry name" value="Transferase(Phosphotransferase) domain 1"/>
    <property type="match status" value="1"/>
</dbReference>
<dbReference type="AlphaFoldDB" id="A0A425DL70"/>
<accession>A0A425DL70</accession>
<dbReference type="InterPro" id="IPR001245">
    <property type="entry name" value="Ser-Thr/Tyr_kinase_cat_dom"/>
</dbReference>
<feature type="transmembrane region" description="Helical" evidence="1">
    <location>
        <begin position="176"/>
        <end position="196"/>
    </location>
</feature>
<comment type="caution">
    <text evidence="3">The sequence shown here is derived from an EMBL/GenBank/DDBJ whole genome shotgun (WGS) entry which is preliminary data.</text>
</comment>
<organism evidence="3 4">
    <name type="scientific">Aphanomyces astaci</name>
    <name type="common">Crayfish plague agent</name>
    <dbReference type="NCBI Taxonomy" id="112090"/>
    <lineage>
        <taxon>Eukaryota</taxon>
        <taxon>Sar</taxon>
        <taxon>Stramenopiles</taxon>
        <taxon>Oomycota</taxon>
        <taxon>Saprolegniomycetes</taxon>
        <taxon>Saprolegniales</taxon>
        <taxon>Verrucalvaceae</taxon>
        <taxon>Aphanomyces</taxon>
    </lineage>
</organism>
<dbReference type="GO" id="GO:0005524">
    <property type="term" value="F:ATP binding"/>
    <property type="evidence" value="ECO:0007669"/>
    <property type="project" value="InterPro"/>
</dbReference>
<protein>
    <recommendedName>
        <fullName evidence="2">Protein kinase domain-containing protein</fullName>
    </recommendedName>
</protein>
<name>A0A425DL70_APHAT</name>
<keyword evidence="1" id="KW-1133">Transmembrane helix</keyword>
<gene>
    <name evidence="3" type="ORF">B5M09_012425</name>
</gene>
<keyword evidence="1" id="KW-0472">Membrane</keyword>
<dbReference type="GO" id="GO:0004674">
    <property type="term" value="F:protein serine/threonine kinase activity"/>
    <property type="evidence" value="ECO:0007669"/>
    <property type="project" value="TreeGrafter"/>
</dbReference>
<keyword evidence="1" id="KW-0812">Transmembrane</keyword>
<evidence type="ECO:0000259" key="2">
    <source>
        <dbReference type="PROSITE" id="PS50011"/>
    </source>
</evidence>
<dbReference type="PROSITE" id="PS50011">
    <property type="entry name" value="PROTEIN_KINASE_DOM"/>
    <property type="match status" value="1"/>
</dbReference>
<dbReference type="PANTHER" id="PTHR44329">
    <property type="entry name" value="SERINE/THREONINE-PROTEIN KINASE TNNI3K-RELATED"/>
    <property type="match status" value="1"/>
</dbReference>
<dbReference type="InterPro" id="IPR000719">
    <property type="entry name" value="Prot_kinase_dom"/>
</dbReference>
<evidence type="ECO:0000313" key="4">
    <source>
        <dbReference type="Proteomes" id="UP000284702"/>
    </source>
</evidence>
<dbReference type="InterPro" id="IPR011009">
    <property type="entry name" value="Kinase-like_dom_sf"/>
</dbReference>
<reference evidence="3" key="1">
    <citation type="submission" date="2018-07" db="EMBL/GenBank/DDBJ databases">
        <title>Annotation of Aphanomyces astaci genome assembly.</title>
        <authorList>
            <person name="Studholme D.J."/>
        </authorList>
    </citation>
    <scope>NUCLEOTIDE SEQUENCE [LARGE SCALE GENOMIC DNA]</scope>
    <source>
        <strain evidence="3">Pc</strain>
    </source>
</reference>